<dbReference type="Proteomes" id="UP000284375">
    <property type="component" value="Unassembled WGS sequence"/>
</dbReference>
<protein>
    <submittedName>
        <fullName evidence="1">Uncharacterized protein</fullName>
    </submittedName>
</protein>
<proteinExistence type="predicted"/>
<organism evidence="1 2">
    <name type="scientific">Cytospora chrysosperma</name>
    <name type="common">Cytospora canker fungus</name>
    <name type="synonym">Sphaeria chrysosperma</name>
    <dbReference type="NCBI Taxonomy" id="252740"/>
    <lineage>
        <taxon>Eukaryota</taxon>
        <taxon>Fungi</taxon>
        <taxon>Dikarya</taxon>
        <taxon>Ascomycota</taxon>
        <taxon>Pezizomycotina</taxon>
        <taxon>Sordariomycetes</taxon>
        <taxon>Sordariomycetidae</taxon>
        <taxon>Diaporthales</taxon>
        <taxon>Cytosporaceae</taxon>
        <taxon>Cytospora</taxon>
    </lineage>
</organism>
<evidence type="ECO:0000313" key="1">
    <source>
        <dbReference type="EMBL" id="ROW01453.1"/>
    </source>
</evidence>
<gene>
    <name evidence="1" type="ORF">VSDG_02020</name>
</gene>
<sequence length="66" mass="7288">MVKTARADTIIVTTIVAREVLLEACCLRFEAVAAISPSRLAKRGSWGWRLAVAPIFDGMSLYIKSY</sequence>
<keyword evidence="2" id="KW-1185">Reference proteome</keyword>
<comment type="caution">
    <text evidence="1">The sequence shown here is derived from an EMBL/GenBank/DDBJ whole genome shotgun (WGS) entry which is preliminary data.</text>
</comment>
<evidence type="ECO:0000313" key="2">
    <source>
        <dbReference type="Proteomes" id="UP000284375"/>
    </source>
</evidence>
<name>A0A423WDU0_CYTCH</name>
<reference evidence="1 2" key="1">
    <citation type="submission" date="2015-09" db="EMBL/GenBank/DDBJ databases">
        <title>Host preference determinants of Valsa canker pathogens revealed by comparative genomics.</title>
        <authorList>
            <person name="Yin Z."/>
            <person name="Huang L."/>
        </authorList>
    </citation>
    <scope>NUCLEOTIDE SEQUENCE [LARGE SCALE GENOMIC DNA]</scope>
    <source>
        <strain evidence="1 2">YSFL</strain>
    </source>
</reference>
<dbReference type="AlphaFoldDB" id="A0A423WDU0"/>
<dbReference type="EMBL" id="LJZO01000006">
    <property type="protein sequence ID" value="ROW01453.1"/>
    <property type="molecule type" value="Genomic_DNA"/>
</dbReference>
<accession>A0A423WDU0</accession>